<dbReference type="Proteomes" id="UP000050949">
    <property type="component" value="Unassembled WGS sequence"/>
</dbReference>
<dbReference type="GO" id="GO:0006313">
    <property type="term" value="P:DNA transposition"/>
    <property type="evidence" value="ECO:0007669"/>
    <property type="project" value="InterPro"/>
</dbReference>
<dbReference type="GO" id="GO:0003677">
    <property type="term" value="F:DNA binding"/>
    <property type="evidence" value="ECO:0007669"/>
    <property type="project" value="InterPro"/>
</dbReference>
<feature type="coiled-coil region" evidence="1">
    <location>
        <begin position="241"/>
        <end position="268"/>
    </location>
</feature>
<name>A0A0R1XMX4_9LACO</name>
<evidence type="ECO:0000256" key="1">
    <source>
        <dbReference type="SAM" id="Coils"/>
    </source>
</evidence>
<dbReference type="Pfam" id="PF01548">
    <property type="entry name" value="DEDD_Tnp_IS110"/>
    <property type="match status" value="1"/>
</dbReference>
<dbReference type="PANTHER" id="PTHR33055">
    <property type="entry name" value="TRANSPOSASE FOR INSERTION SEQUENCE ELEMENT IS1111A"/>
    <property type="match status" value="1"/>
</dbReference>
<dbReference type="eggNOG" id="COG3547">
    <property type="taxonomic scope" value="Bacteria"/>
</dbReference>
<gene>
    <name evidence="4" type="ORF">FC91_GL001181</name>
</gene>
<evidence type="ECO:0000313" key="4">
    <source>
        <dbReference type="EMBL" id="KRM29017.1"/>
    </source>
</evidence>
<dbReference type="InterPro" id="IPR003346">
    <property type="entry name" value="Transposase_20"/>
</dbReference>
<dbReference type="PATRIC" id="fig|1122147.4.peg.1221"/>
<accession>A0A0R1XMX4</accession>
<feature type="domain" description="Transposase IS116/IS110/IS902 C-terminal" evidence="3">
    <location>
        <begin position="273"/>
        <end position="356"/>
    </location>
</feature>
<protein>
    <submittedName>
        <fullName evidence="4">Transposase</fullName>
    </submittedName>
</protein>
<evidence type="ECO:0000259" key="3">
    <source>
        <dbReference type="Pfam" id="PF02371"/>
    </source>
</evidence>
<dbReference type="EMBL" id="AZFW01000020">
    <property type="protein sequence ID" value="KRM29017.1"/>
    <property type="molecule type" value="Genomic_DNA"/>
</dbReference>
<dbReference type="RefSeq" id="WP_027827791.1">
    <property type="nucleotide sequence ID" value="NZ_AUEH01000007.1"/>
</dbReference>
<sequence length="400" mass="45341">MLYAGIDVAKNKHDVAVIGSDGTVYVRHQMITNNIEGFIRLKETLDNLIKATGEDIQVGLEDTGHYCYNIISFLREHRFSVFSYNPLIIKEFAKSATLRKTKTDRKDAMTIARKLLTDVDKVHFETNPHMIELKYATRYVARVKQDLTKQKIQYIRILDITFPELVKTLGGKNDMAHTQYVRALLKAYPSPRELSRAHLRTLTHLVQEASQGRYGRDRAIQIREAAKHTVGQNSAALRFELLETISAIAQLEERKATAEEMVNEVMQTIKSPLLTVPGIGNTLGSIILAELRNIASFRSPGQVLAFAGSEPSVSTSGENQVETGHMVKRGSPQLRWALNQAARLCAQYSPNMRRYFDKKLGEGKHYNVALSHVVKKLVRVIFHILKYNAVWEEEKLIVNQ</sequence>
<comment type="caution">
    <text evidence="4">The sequence shown here is derived from an EMBL/GenBank/DDBJ whole genome shotgun (WGS) entry which is preliminary data.</text>
</comment>
<dbReference type="PANTHER" id="PTHR33055:SF15">
    <property type="entry name" value="TRANSPOSASE-RELATED"/>
    <property type="match status" value="1"/>
</dbReference>
<dbReference type="InterPro" id="IPR047650">
    <property type="entry name" value="Transpos_IS110"/>
</dbReference>
<dbReference type="AlphaFoldDB" id="A0A0R1XMX4"/>
<evidence type="ECO:0000313" key="5">
    <source>
        <dbReference type="Proteomes" id="UP000050949"/>
    </source>
</evidence>
<dbReference type="InterPro" id="IPR002525">
    <property type="entry name" value="Transp_IS110-like_N"/>
</dbReference>
<keyword evidence="1" id="KW-0175">Coiled coil</keyword>
<evidence type="ECO:0000259" key="2">
    <source>
        <dbReference type="Pfam" id="PF01548"/>
    </source>
</evidence>
<proteinExistence type="predicted"/>
<organism evidence="4 5">
    <name type="scientific">Schleiferilactobacillus harbinensis DSM 16991</name>
    <dbReference type="NCBI Taxonomy" id="1122147"/>
    <lineage>
        <taxon>Bacteria</taxon>
        <taxon>Bacillati</taxon>
        <taxon>Bacillota</taxon>
        <taxon>Bacilli</taxon>
        <taxon>Lactobacillales</taxon>
        <taxon>Lactobacillaceae</taxon>
        <taxon>Schleiferilactobacillus</taxon>
    </lineage>
</organism>
<dbReference type="Pfam" id="PF02371">
    <property type="entry name" value="Transposase_20"/>
    <property type="match status" value="1"/>
</dbReference>
<reference evidence="4 5" key="1">
    <citation type="journal article" date="2015" name="Genome Announc.">
        <title>Expanding the biotechnology potential of lactobacilli through comparative genomics of 213 strains and associated genera.</title>
        <authorList>
            <person name="Sun Z."/>
            <person name="Harris H.M."/>
            <person name="McCann A."/>
            <person name="Guo C."/>
            <person name="Argimon S."/>
            <person name="Zhang W."/>
            <person name="Yang X."/>
            <person name="Jeffery I.B."/>
            <person name="Cooney J.C."/>
            <person name="Kagawa T.F."/>
            <person name="Liu W."/>
            <person name="Song Y."/>
            <person name="Salvetti E."/>
            <person name="Wrobel A."/>
            <person name="Rasinkangas P."/>
            <person name="Parkhill J."/>
            <person name="Rea M.C."/>
            <person name="O'Sullivan O."/>
            <person name="Ritari J."/>
            <person name="Douillard F.P."/>
            <person name="Paul Ross R."/>
            <person name="Yang R."/>
            <person name="Briner A.E."/>
            <person name="Felis G.E."/>
            <person name="de Vos W.M."/>
            <person name="Barrangou R."/>
            <person name="Klaenhammer T.R."/>
            <person name="Caufield P.W."/>
            <person name="Cui Y."/>
            <person name="Zhang H."/>
            <person name="O'Toole P.W."/>
        </authorList>
    </citation>
    <scope>NUCLEOTIDE SEQUENCE [LARGE SCALE GENOMIC DNA]</scope>
    <source>
        <strain evidence="4 5">DSM 16991</strain>
    </source>
</reference>
<feature type="domain" description="Transposase IS110-like N-terminal" evidence="2">
    <location>
        <begin position="4"/>
        <end position="163"/>
    </location>
</feature>
<dbReference type="NCBIfam" id="NF033542">
    <property type="entry name" value="transpos_IS110"/>
    <property type="match status" value="1"/>
</dbReference>
<dbReference type="OrthoDB" id="9815354at2"/>
<dbReference type="GO" id="GO:0004803">
    <property type="term" value="F:transposase activity"/>
    <property type="evidence" value="ECO:0007669"/>
    <property type="project" value="InterPro"/>
</dbReference>